<sequence>MDKEIKLLNQYWTDIYFSLHYAHEEQISHQAVRILQMIEKTDLNSVGNIAEYLKVSHNTASEHVKKLVGKGFLFKSRSDVDERKVILHLTKLGKEVLKKNTSLDESKLENIMHSLSDKERFDLMNSLKILSERAK</sequence>
<dbReference type="SMART" id="SM00347">
    <property type="entry name" value="HTH_MARR"/>
    <property type="match status" value="1"/>
</dbReference>
<reference evidence="9 10" key="1">
    <citation type="submission" date="2020-08" db="EMBL/GenBank/DDBJ databases">
        <title>A Genomic Blueprint of the Chicken Gut Microbiome.</title>
        <authorList>
            <person name="Gilroy R."/>
            <person name="Ravi A."/>
            <person name="Getino M."/>
            <person name="Pursley I."/>
            <person name="Horton D.L."/>
            <person name="Alikhan N.-F."/>
            <person name="Baker D."/>
            <person name="Gharbi K."/>
            <person name="Hall N."/>
            <person name="Watson M."/>
            <person name="Adriaenssens E.M."/>
            <person name="Foster-Nyarko E."/>
            <person name="Jarju S."/>
            <person name="Secka A."/>
            <person name="Antonio M."/>
            <person name="Oren A."/>
            <person name="Chaudhuri R."/>
            <person name="La Ragione R.M."/>
            <person name="Hildebrand F."/>
            <person name="Pallen M.J."/>
        </authorList>
    </citation>
    <scope>NUCLEOTIDE SEQUENCE [LARGE SCALE GENOMIC DNA]</scope>
    <source>
        <strain evidence="9 10">Sa1YVA6</strain>
    </source>
</reference>
<evidence type="ECO:0000256" key="1">
    <source>
        <dbReference type="ARBA" id="ARBA00004496"/>
    </source>
</evidence>
<accession>A0ABR8XKN5</accession>
<dbReference type="PROSITE" id="PS50995">
    <property type="entry name" value="HTH_MARR_2"/>
    <property type="match status" value="1"/>
</dbReference>
<gene>
    <name evidence="9" type="ORF">H9632_05430</name>
</gene>
<dbReference type="InterPro" id="IPR055166">
    <property type="entry name" value="Transc_reg_Sar_Rot_HTH"/>
</dbReference>
<comment type="subcellular location">
    <subcellularLocation>
        <location evidence="1">Cytoplasm</location>
    </subcellularLocation>
</comment>
<name>A0ABR8XKN5_9BACL</name>
<feature type="domain" description="HTH marR-type" evidence="8">
    <location>
        <begin position="1"/>
        <end position="132"/>
    </location>
</feature>
<keyword evidence="2" id="KW-0805">Transcription regulation</keyword>
<dbReference type="InterPro" id="IPR036390">
    <property type="entry name" value="WH_DNA-bd_sf"/>
</dbReference>
<dbReference type="PANTHER" id="PTHR42756">
    <property type="entry name" value="TRANSCRIPTIONAL REGULATOR, MARR"/>
    <property type="match status" value="1"/>
</dbReference>
<evidence type="ECO:0000256" key="5">
    <source>
        <dbReference type="ARBA" id="ARBA00046337"/>
    </source>
</evidence>
<comment type="similarity">
    <text evidence="5">Belongs to the SarZ family.</text>
</comment>
<dbReference type="Gene3D" id="1.10.10.10">
    <property type="entry name" value="Winged helix-like DNA-binding domain superfamily/Winged helix DNA-binding domain"/>
    <property type="match status" value="1"/>
</dbReference>
<evidence type="ECO:0000313" key="10">
    <source>
        <dbReference type="Proteomes" id="UP000600565"/>
    </source>
</evidence>
<evidence type="ECO:0000313" key="9">
    <source>
        <dbReference type="EMBL" id="MBD8032502.1"/>
    </source>
</evidence>
<keyword evidence="4" id="KW-0804">Transcription</keyword>
<dbReference type="InterPro" id="IPR011991">
    <property type="entry name" value="ArsR-like_HTH"/>
</dbReference>
<dbReference type="PANTHER" id="PTHR42756:SF1">
    <property type="entry name" value="TRANSCRIPTIONAL REPRESSOR OF EMRAB OPERON"/>
    <property type="match status" value="1"/>
</dbReference>
<comment type="caution">
    <text evidence="9">The sequence shown here is derived from an EMBL/GenBank/DDBJ whole genome shotgun (WGS) entry which is preliminary data.</text>
</comment>
<dbReference type="SUPFAM" id="SSF46785">
    <property type="entry name" value="Winged helix' DNA-binding domain"/>
    <property type="match status" value="1"/>
</dbReference>
<evidence type="ECO:0000256" key="3">
    <source>
        <dbReference type="ARBA" id="ARBA00023125"/>
    </source>
</evidence>
<protein>
    <recommendedName>
        <fullName evidence="6">HTH-type transcriptional regulator SarZ</fullName>
    </recommendedName>
    <alternativeName>
        <fullName evidence="7">Staphylococcal accessory regulator Z</fullName>
    </alternativeName>
</protein>
<dbReference type="CDD" id="cd00090">
    <property type="entry name" value="HTH_ARSR"/>
    <property type="match status" value="1"/>
</dbReference>
<evidence type="ECO:0000256" key="2">
    <source>
        <dbReference type="ARBA" id="ARBA00023015"/>
    </source>
</evidence>
<evidence type="ECO:0000256" key="6">
    <source>
        <dbReference type="ARBA" id="ARBA00047188"/>
    </source>
</evidence>
<evidence type="ECO:0000256" key="7">
    <source>
        <dbReference type="ARBA" id="ARBA00047207"/>
    </source>
</evidence>
<keyword evidence="10" id="KW-1185">Reference proteome</keyword>
<evidence type="ECO:0000256" key="4">
    <source>
        <dbReference type="ARBA" id="ARBA00023163"/>
    </source>
</evidence>
<organism evidence="9 10">
    <name type="scientific">Solibacillus merdavium</name>
    <dbReference type="NCBI Taxonomy" id="2762218"/>
    <lineage>
        <taxon>Bacteria</taxon>
        <taxon>Bacillati</taxon>
        <taxon>Bacillota</taxon>
        <taxon>Bacilli</taxon>
        <taxon>Bacillales</taxon>
        <taxon>Caryophanaceae</taxon>
        <taxon>Solibacillus</taxon>
    </lineage>
</organism>
<dbReference type="EMBL" id="JACSPW010000003">
    <property type="protein sequence ID" value="MBD8032502.1"/>
    <property type="molecule type" value="Genomic_DNA"/>
</dbReference>
<dbReference type="Proteomes" id="UP000600565">
    <property type="component" value="Unassembled WGS sequence"/>
</dbReference>
<dbReference type="InterPro" id="IPR000835">
    <property type="entry name" value="HTH_MarR-typ"/>
</dbReference>
<dbReference type="InterPro" id="IPR036388">
    <property type="entry name" value="WH-like_DNA-bd_sf"/>
</dbReference>
<dbReference type="RefSeq" id="WP_191703096.1">
    <property type="nucleotide sequence ID" value="NZ_JACSPW010000003.1"/>
</dbReference>
<evidence type="ECO:0000259" key="8">
    <source>
        <dbReference type="PROSITE" id="PS50995"/>
    </source>
</evidence>
<keyword evidence="3" id="KW-0238">DNA-binding</keyword>
<proteinExistence type="inferred from homology"/>
<dbReference type="Pfam" id="PF22381">
    <property type="entry name" value="Staph_reg_Sar_Rot"/>
    <property type="match status" value="1"/>
</dbReference>